<dbReference type="InterPro" id="IPR027640">
    <property type="entry name" value="Kinesin-like_fam"/>
</dbReference>
<comment type="caution">
    <text evidence="10">The sequence shown here is derived from an EMBL/GenBank/DDBJ whole genome shotgun (WGS) entry which is preliminary data.</text>
</comment>
<feature type="compositionally biased region" description="Polar residues" evidence="8">
    <location>
        <begin position="1"/>
        <end position="14"/>
    </location>
</feature>
<dbReference type="Gene3D" id="1.20.120.330">
    <property type="entry name" value="Nucleotidyltransferases domain 2"/>
    <property type="match status" value="1"/>
</dbReference>
<feature type="compositionally biased region" description="Low complexity" evidence="8">
    <location>
        <begin position="42"/>
        <end position="52"/>
    </location>
</feature>
<feature type="coiled-coil region" evidence="7">
    <location>
        <begin position="1022"/>
        <end position="1049"/>
    </location>
</feature>
<feature type="region of interest" description="Disordered" evidence="8">
    <location>
        <begin position="1931"/>
        <end position="2016"/>
    </location>
</feature>
<dbReference type="GO" id="GO:0007018">
    <property type="term" value="P:microtubule-based movement"/>
    <property type="evidence" value="ECO:0007669"/>
    <property type="project" value="InterPro"/>
</dbReference>
<dbReference type="SUPFAM" id="SSF52540">
    <property type="entry name" value="P-loop containing nucleoside triphosphate hydrolases"/>
    <property type="match status" value="1"/>
</dbReference>
<dbReference type="GO" id="GO:0008017">
    <property type="term" value="F:microtubule binding"/>
    <property type="evidence" value="ECO:0007669"/>
    <property type="project" value="InterPro"/>
</dbReference>
<dbReference type="PANTHER" id="PTHR47969">
    <property type="entry name" value="CHROMOSOME-ASSOCIATED KINESIN KIF4A-RELATED"/>
    <property type="match status" value="1"/>
</dbReference>
<feature type="compositionally biased region" description="Polar residues" evidence="8">
    <location>
        <begin position="1999"/>
        <end position="2016"/>
    </location>
</feature>
<dbReference type="Gene3D" id="3.40.850.10">
    <property type="entry name" value="Kinesin motor domain"/>
    <property type="match status" value="1"/>
</dbReference>
<evidence type="ECO:0000256" key="5">
    <source>
        <dbReference type="ARBA" id="ARBA00023054"/>
    </source>
</evidence>
<feature type="region of interest" description="Disordered" evidence="8">
    <location>
        <begin position="263"/>
        <end position="341"/>
    </location>
</feature>
<dbReference type="Gene3D" id="1.10.287.1490">
    <property type="match status" value="1"/>
</dbReference>
<feature type="compositionally biased region" description="Basic and acidic residues" evidence="8">
    <location>
        <begin position="1592"/>
        <end position="1621"/>
    </location>
</feature>
<keyword evidence="6" id="KW-0505">Motor protein</keyword>
<keyword evidence="3 6" id="KW-0547">Nucleotide-binding</keyword>
<dbReference type="InterPro" id="IPR001752">
    <property type="entry name" value="Kinesin_motor_dom"/>
</dbReference>
<feature type="compositionally biased region" description="Pro residues" evidence="8">
    <location>
        <begin position="1958"/>
        <end position="1974"/>
    </location>
</feature>
<keyword evidence="2" id="KW-0963">Cytoplasm</keyword>
<dbReference type="SUPFAM" id="SSF57997">
    <property type="entry name" value="Tropomyosin"/>
    <property type="match status" value="1"/>
</dbReference>
<feature type="region of interest" description="Disordered" evidence="8">
    <location>
        <begin position="885"/>
        <end position="936"/>
    </location>
</feature>
<organism evidence="10 11">
    <name type="scientific">Mycena citricolor</name>
    <dbReference type="NCBI Taxonomy" id="2018698"/>
    <lineage>
        <taxon>Eukaryota</taxon>
        <taxon>Fungi</taxon>
        <taxon>Dikarya</taxon>
        <taxon>Basidiomycota</taxon>
        <taxon>Agaricomycotina</taxon>
        <taxon>Agaricomycetes</taxon>
        <taxon>Agaricomycetidae</taxon>
        <taxon>Agaricales</taxon>
        <taxon>Marasmiineae</taxon>
        <taxon>Mycenaceae</taxon>
        <taxon>Mycena</taxon>
    </lineage>
</organism>
<evidence type="ECO:0000256" key="3">
    <source>
        <dbReference type="ARBA" id="ARBA00022741"/>
    </source>
</evidence>
<feature type="compositionally biased region" description="Low complexity" evidence="8">
    <location>
        <begin position="966"/>
        <end position="994"/>
    </location>
</feature>
<feature type="region of interest" description="Disordered" evidence="8">
    <location>
        <begin position="1112"/>
        <end position="1137"/>
    </location>
</feature>
<feature type="coiled-coil region" evidence="7">
    <location>
        <begin position="1160"/>
        <end position="1251"/>
    </location>
</feature>
<feature type="compositionally biased region" description="Polar residues" evidence="8">
    <location>
        <begin position="22"/>
        <end position="35"/>
    </location>
</feature>
<feature type="coiled-coil region" evidence="7">
    <location>
        <begin position="2019"/>
        <end position="2046"/>
    </location>
</feature>
<comment type="similarity">
    <text evidence="6">Belongs to the TRAFAC class myosin-kinesin ATPase superfamily. Kinesin family.</text>
</comment>
<dbReference type="Pfam" id="PF00225">
    <property type="entry name" value="Kinesin"/>
    <property type="match status" value="2"/>
</dbReference>
<feature type="compositionally biased region" description="Low complexity" evidence="8">
    <location>
        <begin position="1983"/>
        <end position="1998"/>
    </location>
</feature>
<evidence type="ECO:0000259" key="9">
    <source>
        <dbReference type="PROSITE" id="PS50067"/>
    </source>
</evidence>
<dbReference type="PRINTS" id="PR00380">
    <property type="entry name" value="KINESINHEAVY"/>
</dbReference>
<evidence type="ECO:0000313" key="10">
    <source>
        <dbReference type="EMBL" id="CAK5265252.1"/>
    </source>
</evidence>
<dbReference type="PROSITE" id="PS50067">
    <property type="entry name" value="KINESIN_MOTOR_2"/>
    <property type="match status" value="1"/>
</dbReference>
<feature type="region of interest" description="Disordered" evidence="8">
    <location>
        <begin position="1"/>
        <end position="68"/>
    </location>
</feature>
<dbReference type="PANTHER" id="PTHR47969:SF15">
    <property type="entry name" value="CHROMOSOME-ASSOCIATED KINESIN KIF4A-RELATED"/>
    <property type="match status" value="1"/>
</dbReference>
<evidence type="ECO:0000256" key="4">
    <source>
        <dbReference type="ARBA" id="ARBA00022840"/>
    </source>
</evidence>
<dbReference type="GO" id="GO:0005875">
    <property type="term" value="C:microtubule associated complex"/>
    <property type="evidence" value="ECO:0007669"/>
    <property type="project" value="TreeGrafter"/>
</dbReference>
<feature type="domain" description="Kinesin motor" evidence="9">
    <location>
        <begin position="12"/>
        <end position="457"/>
    </location>
</feature>
<dbReference type="GO" id="GO:0007052">
    <property type="term" value="P:mitotic spindle organization"/>
    <property type="evidence" value="ECO:0007669"/>
    <property type="project" value="TreeGrafter"/>
</dbReference>
<evidence type="ECO:0000256" key="7">
    <source>
        <dbReference type="SAM" id="Coils"/>
    </source>
</evidence>
<feature type="coiled-coil region" evidence="7">
    <location>
        <begin position="512"/>
        <end position="546"/>
    </location>
</feature>
<dbReference type="SMART" id="SM00129">
    <property type="entry name" value="KISc"/>
    <property type="match status" value="1"/>
</dbReference>
<name>A0AAD2GXQ5_9AGAR</name>
<feature type="coiled-coil region" evidence="7">
    <location>
        <begin position="685"/>
        <end position="768"/>
    </location>
</feature>
<feature type="coiled-coil region" evidence="7">
    <location>
        <begin position="573"/>
        <end position="649"/>
    </location>
</feature>
<keyword evidence="5 7" id="KW-0175">Coiled coil</keyword>
<evidence type="ECO:0000256" key="6">
    <source>
        <dbReference type="PROSITE-ProRule" id="PRU00283"/>
    </source>
</evidence>
<feature type="region of interest" description="Disordered" evidence="8">
    <location>
        <begin position="1075"/>
        <end position="1096"/>
    </location>
</feature>
<dbReference type="InterPro" id="IPR036961">
    <property type="entry name" value="Kinesin_motor_dom_sf"/>
</dbReference>
<keyword evidence="4 6" id="KW-0067">ATP-binding</keyword>
<reference evidence="10" key="1">
    <citation type="submission" date="2023-11" db="EMBL/GenBank/DDBJ databases">
        <authorList>
            <person name="De Vega J J."/>
            <person name="De Vega J J."/>
        </authorList>
    </citation>
    <scope>NUCLEOTIDE SEQUENCE</scope>
</reference>
<accession>A0AAD2GXQ5</accession>
<feature type="region of interest" description="Disordered" evidence="8">
    <location>
        <begin position="793"/>
        <end position="825"/>
    </location>
</feature>
<keyword evidence="11" id="KW-1185">Reference proteome</keyword>
<feature type="binding site" evidence="6">
    <location>
        <begin position="117"/>
        <end position="124"/>
    </location>
    <ligand>
        <name>ATP</name>
        <dbReference type="ChEBI" id="CHEBI:30616"/>
    </ligand>
</feature>
<protein>
    <recommendedName>
        <fullName evidence="9">Kinesin motor domain-containing protein</fullName>
    </recommendedName>
</protein>
<evidence type="ECO:0000256" key="2">
    <source>
        <dbReference type="ARBA" id="ARBA00022490"/>
    </source>
</evidence>
<dbReference type="Proteomes" id="UP001295794">
    <property type="component" value="Unassembled WGS sequence"/>
</dbReference>
<feature type="region of interest" description="Disordered" evidence="8">
    <location>
        <begin position="966"/>
        <end position="996"/>
    </location>
</feature>
<feature type="compositionally biased region" description="Basic and acidic residues" evidence="8">
    <location>
        <begin position="2115"/>
        <end position="2144"/>
    </location>
</feature>
<comment type="subcellular location">
    <subcellularLocation>
        <location evidence="1">Cytoplasm</location>
    </subcellularLocation>
</comment>
<dbReference type="GO" id="GO:0005737">
    <property type="term" value="C:cytoplasm"/>
    <property type="evidence" value="ECO:0007669"/>
    <property type="project" value="UniProtKB-SubCell"/>
</dbReference>
<gene>
    <name evidence="10" type="ORF">MYCIT1_LOCUS6071</name>
</gene>
<dbReference type="GO" id="GO:0005524">
    <property type="term" value="F:ATP binding"/>
    <property type="evidence" value="ECO:0007669"/>
    <property type="project" value="UniProtKB-UniRule"/>
</dbReference>
<feature type="region of interest" description="Disordered" evidence="8">
    <location>
        <begin position="1592"/>
        <end position="1625"/>
    </location>
</feature>
<evidence type="ECO:0000256" key="8">
    <source>
        <dbReference type="SAM" id="MobiDB-lite"/>
    </source>
</evidence>
<evidence type="ECO:0000313" key="11">
    <source>
        <dbReference type="Proteomes" id="UP001295794"/>
    </source>
</evidence>
<dbReference type="EMBL" id="CAVNYO010000082">
    <property type="protein sequence ID" value="CAK5265252.1"/>
    <property type="molecule type" value="Genomic_DNA"/>
</dbReference>
<feature type="region of interest" description="Disordered" evidence="8">
    <location>
        <begin position="2113"/>
        <end position="2152"/>
    </location>
</feature>
<sequence length="2152" mass="236011">MAPSSSSGAATSVQVALRIRPPTNQDSTSIPSRFQRSVLHATSSTSVSVDPTSGPPNGGPSPAVSAASAAAAGKKQVFSFDMVHGPPTTQHEMFVSTAYPMISRFLEGFNCTILAYGQTSSGKTHTMTGIDLDSDPSDPNNGMGIIPRSVSTIFTSARQLREDRAGAWTYTIKASFIEIYNEDLIDLLVDDNGGVRREVQIREDKDGHIIWGGLREVTVKNPAEVLTLIRKGSSIRRTNETDMNAQSSRSHAIFSLTLIQKKFAGSGPPPRSSSPLPANGRSPSRLARPGSMYAGGPSSRVASPTGGRPSTPSFASAMNRGSGLRPSSAMGHNTERASVDDGDGEWVTITSKFHFVDLAGSERLKRTAAAGERVKEGISINSGLLALGNVISALGDPSRAKTHMSHVPYRDSKLTRLLQDSLGGNAHTLMIACVSPAEWNANETINTLKYANRARNIKNNAVVNAKEDGWDDVEWLQGTVRRLRTELKSLKDGGSISIPVAAPESNAVEGAGKKVLAQMTELQNNYEDLREKFVERTEELTRLRRELGERHRGSTGGAIPGTGKYEEIVGPVIEEYEKTISAMEAELTLNRAALRHTNEMVEEKEDELSAITERHSATELYVEELRARVAKLTEREASTEAYVRDLEEKMKSYDETSITSSESMTDLKREVIRYRDSEAHSAKYIADLEARLARTDESVLALQQTIEKLESECDRRRDEVQQLQSRLEALRNDGDNWRHDLEDREKKVRELEEKMQEWEARKQEAADARVRLGAVVDEVATARKSLELNVVNGHPHVNGASTPDDAETPLASAVPGDAEEKQTIPSPAVIAESSKEIPENSAAERQLLALQQTHTATLADLSSMTDKYRDALREISDLAAQIQEAKLSGSSAEPVPPESPTTVETPVERPLDHSPGPYRRRMTGGRSRESSMGEPQINSAGRRLFFRQAASAESLHARSLSQSQSLSQELSSAHSRKTSFSTSSSHSPSNSYSSFLAPHSRPNLSITLPPPVMSPGLNERSVSSLEKEIMRLQEVLKEREAEIAVLEVSLKESQTLTHGDATAISANGTAFSGAATEPVASPGSASSPTLADLHLSPKTISQFDNIRKIMNHEPPRSATSDSESDPNDRSVFSEPDESLERLNELMLSMAAKESAHREIVDSLNTQLAQVRRQHDDLTALSRDQASNMSTEIEVLQTKHSDVVASLEQAKEREAELVDSLDKAVQSHQVALEQLATQLDEARTAHDAAVQQHAKQMQERETAASEVLADVQKQHESAVNRLASEHAEALKQKEAQASAALQTTEEEYYNALTKLRADHAAQVETHSAETAAALDRLREEHASQLRIAEIAREGSLSESQSSKDLALKELQDAHAAAVATKEASFAEELKDLKTEHSRALTTKEEDHALEMDKLRSSHDGLLAKLKEEWRVEAEQLNSALAAIKEESSQAAARSSSELEKTVQSHQEGQAALLNDIEQSHVQELAKLEADHKSALGAASTKAEEAAAALVASHALEMASLKTQHEESITELNNSIAEMQTQHQDALEGLRTRHEQALSDERNRLNATLEQLKLDHAKEIETLRKDRDLLAKEIDSHRSASEQTRRAHQRTMTEEKTAHEQSLAEKTSWVTGLESQLSTMGAELAEKTARVSGLESQLSAAGSERAEFEARVSALQAELEQAKSDHSGALEMKQFESEHQLTALRAELDQAKSEHSSSRGALDSDIAALQLKHSESDARVTMLEAELERVKSDHSSAQGALDTDLAALQAKHSESEARAAALEAEVAEHSSARGVLDSDLAALQDKHAASEARTSALESELEQIKSEHSSSREALEAELEQLRMSHSQIGTERDHFESEMMRLRAELDRTRNEQSALIQEASKRESLVRELEQHQSVLADMQDNLQRVKDEKDVLQTEKSKSESLIRELQAQVLARSSSPPNGRPGNERSYSRSTMPAMKLPPPTPPPSVPPPPAPRTNGDATYSTSSHGSSSRDSQPDSPLTSIGPSLNSVDTSKSTAKIEAQAKQLDEQEVMIKTLNKQLTHCESDLQTHMDLVSTLETSLGDSEKNLRKARMHATELARERDTLNSKLESLRGELDTAKREVVSVRNSVVQEKQSLEQRLDEERKAKERARQQMDMRVDELQRRKSKFSCL</sequence>
<dbReference type="InterPro" id="IPR027417">
    <property type="entry name" value="P-loop_NTPase"/>
</dbReference>
<feature type="coiled-coil region" evidence="7">
    <location>
        <begin position="1656"/>
        <end position="1683"/>
    </location>
</feature>
<evidence type="ECO:0000256" key="1">
    <source>
        <dbReference type="ARBA" id="ARBA00004496"/>
    </source>
</evidence>
<dbReference type="PROSITE" id="PS00411">
    <property type="entry name" value="KINESIN_MOTOR_1"/>
    <property type="match status" value="1"/>
</dbReference>
<dbReference type="GO" id="GO:0051231">
    <property type="term" value="P:spindle elongation"/>
    <property type="evidence" value="ECO:0007669"/>
    <property type="project" value="TreeGrafter"/>
</dbReference>
<dbReference type="GO" id="GO:0003777">
    <property type="term" value="F:microtubule motor activity"/>
    <property type="evidence" value="ECO:0007669"/>
    <property type="project" value="InterPro"/>
</dbReference>
<dbReference type="InterPro" id="IPR019821">
    <property type="entry name" value="Kinesin_motor_CS"/>
</dbReference>
<feature type="coiled-coil region" evidence="7">
    <location>
        <begin position="1425"/>
        <end position="1452"/>
    </location>
</feature>
<feature type="coiled-coil region" evidence="7">
    <location>
        <begin position="1763"/>
        <end position="1930"/>
    </location>
</feature>
<proteinExistence type="inferred from homology"/>